<dbReference type="InterPro" id="IPR001128">
    <property type="entry name" value="Cyt_P450"/>
</dbReference>
<dbReference type="GO" id="GO:0016705">
    <property type="term" value="F:oxidoreductase activity, acting on paired donors, with incorporation or reduction of molecular oxygen"/>
    <property type="evidence" value="ECO:0007669"/>
    <property type="project" value="InterPro"/>
</dbReference>
<evidence type="ECO:0000313" key="8">
    <source>
        <dbReference type="Proteomes" id="UP001417504"/>
    </source>
</evidence>
<keyword evidence="6" id="KW-0812">Transmembrane</keyword>
<protein>
    <recommendedName>
        <fullName evidence="9">Cytochrome P450</fullName>
    </recommendedName>
</protein>
<dbReference type="Gene3D" id="1.10.630.10">
    <property type="entry name" value="Cytochrome P450"/>
    <property type="match status" value="1"/>
</dbReference>
<gene>
    <name evidence="7" type="ORF">Sjap_016292</name>
</gene>
<dbReference type="FunFam" id="1.10.630.10:FF:000011">
    <property type="entry name" value="Cytochrome P450 83B1"/>
    <property type="match status" value="1"/>
</dbReference>
<dbReference type="InterPro" id="IPR036396">
    <property type="entry name" value="Cyt_P450_sf"/>
</dbReference>
<dbReference type="EMBL" id="JBBNAE010000006">
    <property type="protein sequence ID" value="KAK9117345.1"/>
    <property type="molecule type" value="Genomic_DNA"/>
</dbReference>
<dbReference type="AlphaFoldDB" id="A0AAP0ILN7"/>
<evidence type="ECO:0000256" key="6">
    <source>
        <dbReference type="SAM" id="Phobius"/>
    </source>
</evidence>
<evidence type="ECO:0000256" key="1">
    <source>
        <dbReference type="ARBA" id="ARBA00010617"/>
    </source>
</evidence>
<organism evidence="7 8">
    <name type="scientific">Stephania japonica</name>
    <dbReference type="NCBI Taxonomy" id="461633"/>
    <lineage>
        <taxon>Eukaryota</taxon>
        <taxon>Viridiplantae</taxon>
        <taxon>Streptophyta</taxon>
        <taxon>Embryophyta</taxon>
        <taxon>Tracheophyta</taxon>
        <taxon>Spermatophyta</taxon>
        <taxon>Magnoliopsida</taxon>
        <taxon>Ranunculales</taxon>
        <taxon>Menispermaceae</taxon>
        <taxon>Menispermoideae</taxon>
        <taxon>Cissampelideae</taxon>
        <taxon>Stephania</taxon>
    </lineage>
</organism>
<evidence type="ECO:0000256" key="3">
    <source>
        <dbReference type="ARBA" id="ARBA00023004"/>
    </source>
</evidence>
<dbReference type="GO" id="GO:0044550">
    <property type="term" value="P:secondary metabolite biosynthetic process"/>
    <property type="evidence" value="ECO:0007669"/>
    <property type="project" value="UniProtKB-ARBA"/>
</dbReference>
<evidence type="ECO:0000256" key="4">
    <source>
        <dbReference type="PIRSR" id="PIRSR602401-1"/>
    </source>
</evidence>
<evidence type="ECO:0008006" key="9">
    <source>
        <dbReference type="Google" id="ProtNLM"/>
    </source>
</evidence>
<keyword evidence="2 4" id="KW-0479">Metal-binding</keyword>
<accession>A0AAP0ILN7</accession>
<reference evidence="7 8" key="1">
    <citation type="submission" date="2024-01" db="EMBL/GenBank/DDBJ databases">
        <title>Genome assemblies of Stephania.</title>
        <authorList>
            <person name="Yang L."/>
        </authorList>
    </citation>
    <scope>NUCLEOTIDE SEQUENCE [LARGE SCALE GENOMIC DNA]</scope>
    <source>
        <strain evidence="7">QJT</strain>
        <tissue evidence="7">Leaf</tissue>
    </source>
</reference>
<evidence type="ECO:0000313" key="7">
    <source>
        <dbReference type="EMBL" id="KAK9117345.1"/>
    </source>
</evidence>
<evidence type="ECO:0000256" key="2">
    <source>
        <dbReference type="ARBA" id="ARBA00022723"/>
    </source>
</evidence>
<comment type="caution">
    <text evidence="7">The sequence shown here is derived from an EMBL/GenBank/DDBJ whole genome shotgun (WGS) entry which is preliminary data.</text>
</comment>
<keyword evidence="5" id="KW-0503">Monooxygenase</keyword>
<name>A0AAP0ILN7_9MAGN</name>
<keyword evidence="5" id="KW-0560">Oxidoreductase</keyword>
<feature type="transmembrane region" description="Helical" evidence="6">
    <location>
        <begin position="12"/>
        <end position="32"/>
    </location>
</feature>
<dbReference type="InterPro" id="IPR002401">
    <property type="entry name" value="Cyt_P450_E_grp-I"/>
</dbReference>
<dbReference type="PRINTS" id="PR00463">
    <property type="entry name" value="EP450I"/>
</dbReference>
<dbReference type="Pfam" id="PF00067">
    <property type="entry name" value="p450"/>
    <property type="match status" value="1"/>
</dbReference>
<evidence type="ECO:0000256" key="5">
    <source>
        <dbReference type="RuleBase" id="RU000461"/>
    </source>
</evidence>
<keyword evidence="4 5" id="KW-0349">Heme</keyword>
<dbReference type="SUPFAM" id="SSF48264">
    <property type="entry name" value="Cytochrome P450"/>
    <property type="match status" value="1"/>
</dbReference>
<dbReference type="PANTHER" id="PTHR47955:SF15">
    <property type="entry name" value="CYTOCHROME P450 71A2-LIKE"/>
    <property type="match status" value="1"/>
</dbReference>
<dbReference type="PROSITE" id="PS00086">
    <property type="entry name" value="CYTOCHROME_P450"/>
    <property type="match status" value="1"/>
</dbReference>
<keyword evidence="3 4" id="KW-0408">Iron</keyword>
<keyword evidence="8" id="KW-1185">Reference proteome</keyword>
<proteinExistence type="inferred from homology"/>
<dbReference type="GO" id="GO:0004497">
    <property type="term" value="F:monooxygenase activity"/>
    <property type="evidence" value="ECO:0007669"/>
    <property type="project" value="UniProtKB-KW"/>
</dbReference>
<dbReference type="GO" id="GO:0005506">
    <property type="term" value="F:iron ion binding"/>
    <property type="evidence" value="ECO:0007669"/>
    <property type="project" value="InterPro"/>
</dbReference>
<dbReference type="PANTHER" id="PTHR47955">
    <property type="entry name" value="CYTOCHROME P450 FAMILY 71 PROTEIN"/>
    <property type="match status" value="1"/>
</dbReference>
<sequence length="511" mass="57991">MVLTLINQAEMLLSPLSLSLLGFIISTTLLLLRSKHSTSSPSLNLPPCPPKLPLIGNLHQLGTLVHRSLRDLAQKHGPLMLLRLGQANVLVVSSAEMAKEIMKNQDLVFADRPPTTPAKALLYECRDVGFAPYGEYWRQVRKLCVLDLLSIKRVQSYKFIREVEVSRLVEKISRSAPTRTRINLSEMLSSLSNNVVARCTFGSIYESEDGKNRFGELAKRVMRLMGEFSVGDFFPSLGWMDIFTGLKGRLESASKELDVFFDRIINEHLMMKSNGDDQQFLIDRLILAQKDRTLDVKLQKDDLKAIMMDMFIGGTDTTATTTEWAMAELIKNPKQMNKVQEEVRRVVGNKMKVEEEDIQHMDYLKCIVKETLRLHAPVPTLVPREAVRSATINGYHIPAKTRVFVNAWAIQRDSKVWDKAEEFVPERFLSTNIDFKGHDFEFIPFGSGRRSCPGIAFGLSVVEFVLANLLYWFDWELPDGEIKEGLDMTEVFGLTVNKKFPLLLVPTLHSV</sequence>
<dbReference type="Proteomes" id="UP001417504">
    <property type="component" value="Unassembled WGS sequence"/>
</dbReference>
<keyword evidence="6" id="KW-0472">Membrane</keyword>
<keyword evidence="6" id="KW-1133">Transmembrane helix</keyword>
<dbReference type="PRINTS" id="PR00385">
    <property type="entry name" value="P450"/>
</dbReference>
<dbReference type="GO" id="GO:0020037">
    <property type="term" value="F:heme binding"/>
    <property type="evidence" value="ECO:0007669"/>
    <property type="project" value="InterPro"/>
</dbReference>
<comment type="similarity">
    <text evidence="1 5">Belongs to the cytochrome P450 family.</text>
</comment>
<dbReference type="CDD" id="cd11072">
    <property type="entry name" value="CYP71-like"/>
    <property type="match status" value="1"/>
</dbReference>
<dbReference type="InterPro" id="IPR017972">
    <property type="entry name" value="Cyt_P450_CS"/>
</dbReference>
<feature type="binding site" description="axial binding residue" evidence="4">
    <location>
        <position position="452"/>
    </location>
    <ligand>
        <name>heme</name>
        <dbReference type="ChEBI" id="CHEBI:30413"/>
    </ligand>
    <ligandPart>
        <name>Fe</name>
        <dbReference type="ChEBI" id="CHEBI:18248"/>
    </ligandPart>
</feature>
<comment type="cofactor">
    <cofactor evidence="4">
        <name>heme</name>
        <dbReference type="ChEBI" id="CHEBI:30413"/>
    </cofactor>
</comment>